<dbReference type="AlphaFoldDB" id="A0A077ZUB3"/>
<dbReference type="InParanoid" id="A0A077ZUB3"/>
<accession>A0A077ZUB3</accession>
<sequence>MQANDSQSNQIHQILKDSTNLADYHLSRESLQQQNREDDNFSYQMNYELVKNESILTSQDKSNSHIENQTMISPLYNDQNSQQFVEKCLYFRPLPIIIKTNLSKFLHIFLVIDDGLLIKTQKEIILQAEDQPDSSKPVVREYLHWDYRVRGEYYYARPYFDELIKYLCTLDTQAEFQGKLDYKISLCLNSERKRVIGLAFQMFQAKKLREFKSRILSIHDDLEFDLKTQKFIFPYTIQQSQKSEQECSQVKKLVISSNELQSDVKISKLTQESLIGNLSRISDRDFYQEMYEIKQQIIQLLYQSFQE</sequence>
<evidence type="ECO:0000313" key="1">
    <source>
        <dbReference type="EMBL" id="CDW73462.1"/>
    </source>
</evidence>
<reference evidence="1 2" key="1">
    <citation type="submission" date="2014-06" db="EMBL/GenBank/DDBJ databases">
        <authorList>
            <person name="Swart Estienne"/>
        </authorList>
    </citation>
    <scope>NUCLEOTIDE SEQUENCE [LARGE SCALE GENOMIC DNA]</scope>
    <source>
        <strain evidence="1 2">130c</strain>
    </source>
</reference>
<proteinExistence type="predicted"/>
<name>A0A077ZUB3_STYLE</name>
<gene>
    <name evidence="1" type="primary">Contig7823.g8346</name>
    <name evidence="1" type="ORF">STYLEM_2439</name>
</gene>
<dbReference type="Proteomes" id="UP000039865">
    <property type="component" value="Unassembled WGS sequence"/>
</dbReference>
<organism evidence="1 2">
    <name type="scientific">Stylonychia lemnae</name>
    <name type="common">Ciliate</name>
    <dbReference type="NCBI Taxonomy" id="5949"/>
    <lineage>
        <taxon>Eukaryota</taxon>
        <taxon>Sar</taxon>
        <taxon>Alveolata</taxon>
        <taxon>Ciliophora</taxon>
        <taxon>Intramacronucleata</taxon>
        <taxon>Spirotrichea</taxon>
        <taxon>Stichotrichia</taxon>
        <taxon>Sporadotrichida</taxon>
        <taxon>Oxytrichidae</taxon>
        <taxon>Stylonychinae</taxon>
        <taxon>Stylonychia</taxon>
    </lineage>
</organism>
<protein>
    <submittedName>
        <fullName evidence="1">Uncharacterized protein</fullName>
    </submittedName>
</protein>
<evidence type="ECO:0000313" key="2">
    <source>
        <dbReference type="Proteomes" id="UP000039865"/>
    </source>
</evidence>
<dbReference type="EMBL" id="CCKQ01002368">
    <property type="protein sequence ID" value="CDW73462.1"/>
    <property type="molecule type" value="Genomic_DNA"/>
</dbReference>
<keyword evidence="2" id="KW-1185">Reference proteome</keyword>